<keyword evidence="3" id="KW-1185">Reference proteome</keyword>
<sequence length="70" mass="7747">MAIRTRDTLLPEDNGDSDWTAIDPPSANTMLLETAKDDAGDLGTGFDDYEIFSRVKVGEEENIENNDVIE</sequence>
<proteinExistence type="predicted"/>
<dbReference type="EMBL" id="BTGU01000012">
    <property type="protein sequence ID" value="GMN41458.1"/>
    <property type="molecule type" value="Genomic_DNA"/>
</dbReference>
<accession>A0AA88A916</accession>
<feature type="region of interest" description="Disordered" evidence="1">
    <location>
        <begin position="1"/>
        <end position="22"/>
    </location>
</feature>
<evidence type="ECO:0000313" key="3">
    <source>
        <dbReference type="Proteomes" id="UP001187192"/>
    </source>
</evidence>
<reference evidence="2" key="1">
    <citation type="submission" date="2023-07" db="EMBL/GenBank/DDBJ databases">
        <title>draft genome sequence of fig (Ficus carica).</title>
        <authorList>
            <person name="Takahashi T."/>
            <person name="Nishimura K."/>
        </authorList>
    </citation>
    <scope>NUCLEOTIDE SEQUENCE</scope>
</reference>
<dbReference type="AlphaFoldDB" id="A0AA88A916"/>
<comment type="caution">
    <text evidence="2">The sequence shown here is derived from an EMBL/GenBank/DDBJ whole genome shotgun (WGS) entry which is preliminary data.</text>
</comment>
<organism evidence="2 3">
    <name type="scientific">Ficus carica</name>
    <name type="common">Common fig</name>
    <dbReference type="NCBI Taxonomy" id="3494"/>
    <lineage>
        <taxon>Eukaryota</taxon>
        <taxon>Viridiplantae</taxon>
        <taxon>Streptophyta</taxon>
        <taxon>Embryophyta</taxon>
        <taxon>Tracheophyta</taxon>
        <taxon>Spermatophyta</taxon>
        <taxon>Magnoliopsida</taxon>
        <taxon>eudicotyledons</taxon>
        <taxon>Gunneridae</taxon>
        <taxon>Pentapetalae</taxon>
        <taxon>rosids</taxon>
        <taxon>fabids</taxon>
        <taxon>Rosales</taxon>
        <taxon>Moraceae</taxon>
        <taxon>Ficeae</taxon>
        <taxon>Ficus</taxon>
    </lineage>
</organism>
<evidence type="ECO:0000256" key="1">
    <source>
        <dbReference type="SAM" id="MobiDB-lite"/>
    </source>
</evidence>
<protein>
    <submittedName>
        <fullName evidence="2">Uncharacterized protein</fullName>
    </submittedName>
</protein>
<dbReference type="Proteomes" id="UP001187192">
    <property type="component" value="Unassembled WGS sequence"/>
</dbReference>
<name>A0AA88A916_FICCA</name>
<evidence type="ECO:0000313" key="2">
    <source>
        <dbReference type="EMBL" id="GMN41458.1"/>
    </source>
</evidence>
<gene>
    <name evidence="2" type="ORF">TIFTF001_010691</name>
</gene>